<dbReference type="AlphaFoldDB" id="D9PKE2"/>
<reference evidence="1" key="2">
    <citation type="journal article" date="2011" name="Microb. Ecol.">
        <title>Taxonomic and Functional Metagenomic Profiling of the Microbial Community in the Anoxic Sediment of a Sub-saline Shallow Lake (Laguna de Carrizo, Central Spain).</title>
        <authorList>
            <person name="Ferrer M."/>
            <person name="Guazzaroni M.E."/>
            <person name="Richter M."/>
            <person name="Garcia-Salamanca A."/>
            <person name="Yarza P."/>
            <person name="Suarez-Suarez A."/>
            <person name="Solano J."/>
            <person name="Alcaide M."/>
            <person name="van Dillewijn P."/>
            <person name="Molina-Henares M.A."/>
            <person name="Lopez-Cortes N."/>
            <person name="Al-Ramahi Y."/>
            <person name="Guerrero C."/>
            <person name="Acosta A."/>
            <person name="de Eugenio L.I."/>
            <person name="Martinez V."/>
            <person name="Marques S."/>
            <person name="Rojo F."/>
            <person name="Santero E."/>
            <person name="Genilloud O."/>
            <person name="Perez-Perez J."/>
            <person name="Rossello-Mora R."/>
            <person name="Ramos J.L."/>
        </authorList>
    </citation>
    <scope>NUCLEOTIDE SEQUENCE</scope>
</reference>
<accession>D9PKE2</accession>
<gene>
    <name evidence="1" type="ORF">LDC_2007</name>
</gene>
<comment type="caution">
    <text evidence="1">The sequence shown here is derived from an EMBL/GenBank/DDBJ whole genome shotgun (WGS) entry which is preliminary data.</text>
</comment>
<proteinExistence type="predicted"/>
<organism evidence="1">
    <name type="scientific">sediment metagenome</name>
    <dbReference type="NCBI Taxonomy" id="749907"/>
    <lineage>
        <taxon>unclassified sequences</taxon>
        <taxon>metagenomes</taxon>
        <taxon>ecological metagenomes</taxon>
    </lineage>
</organism>
<dbReference type="EMBL" id="ADZX01000600">
    <property type="protein sequence ID" value="EFK95970.1"/>
    <property type="molecule type" value="Genomic_DNA"/>
</dbReference>
<name>D9PKE2_9ZZZZ</name>
<reference evidence="1" key="1">
    <citation type="submission" date="2010-07" db="EMBL/GenBank/DDBJ databases">
        <authorList>
            <consortium name="CONSOLIDER consortium CSD2007-00005"/>
            <person name="Guazzaroni M.-E."/>
            <person name="Richter M."/>
            <person name="Garcia-Salamanca A."/>
            <person name="Yarza P."/>
            <person name="Ferrer M."/>
        </authorList>
    </citation>
    <scope>NUCLEOTIDE SEQUENCE</scope>
</reference>
<evidence type="ECO:0000313" key="1">
    <source>
        <dbReference type="EMBL" id="EFK95970.1"/>
    </source>
</evidence>
<sequence>MPGYVCPTIVARDPAEARILRRVVDCGLRLERTRPGSAAYRLSGPNVHVTVTDLHAIGKQDFSMAMGRPPK</sequence>
<protein>
    <submittedName>
        <fullName evidence="1">Uncharacterized protein</fullName>
    </submittedName>
</protein>